<evidence type="ECO:0000313" key="1">
    <source>
        <dbReference type="EMBL" id="ORV89778.1"/>
    </source>
</evidence>
<dbReference type="InterPro" id="IPR012349">
    <property type="entry name" value="Split_barrel_FMN-bd"/>
</dbReference>
<protein>
    <submittedName>
        <fullName evidence="1">Nitroreductase</fullName>
    </submittedName>
</protein>
<dbReference type="GO" id="GO:0016491">
    <property type="term" value="F:oxidoreductase activity"/>
    <property type="evidence" value="ECO:0007669"/>
    <property type="project" value="InterPro"/>
</dbReference>
<dbReference type="NCBIfam" id="TIGR00026">
    <property type="entry name" value="hi_GC_TIGR00026"/>
    <property type="match status" value="1"/>
</dbReference>
<gene>
    <name evidence="1" type="ORF">AWC12_09125</name>
</gene>
<accession>A0A1X1WTH1</accession>
<reference evidence="1 2" key="1">
    <citation type="submission" date="2016-01" db="EMBL/GenBank/DDBJ databases">
        <title>The new phylogeny of the genus Mycobacterium.</title>
        <authorList>
            <person name="Tarcisio F."/>
            <person name="Conor M."/>
            <person name="Antonella G."/>
            <person name="Elisabetta G."/>
            <person name="Giulia F.S."/>
            <person name="Sara T."/>
            <person name="Anna F."/>
            <person name="Clotilde B."/>
            <person name="Roberto B."/>
            <person name="Veronica D.S."/>
            <person name="Fabio R."/>
            <person name="Monica P."/>
            <person name="Olivier J."/>
            <person name="Enrico T."/>
            <person name="Nicola S."/>
        </authorList>
    </citation>
    <scope>NUCLEOTIDE SEQUENCE [LARGE SCALE GENOMIC DNA]</scope>
    <source>
        <strain evidence="1 2">DSM 45541</strain>
    </source>
</reference>
<evidence type="ECO:0000313" key="2">
    <source>
        <dbReference type="Proteomes" id="UP000193622"/>
    </source>
</evidence>
<dbReference type="Proteomes" id="UP000193622">
    <property type="component" value="Unassembled WGS sequence"/>
</dbReference>
<dbReference type="EMBL" id="LQPC01000026">
    <property type="protein sequence ID" value="ORV89778.1"/>
    <property type="molecule type" value="Genomic_DNA"/>
</dbReference>
<proteinExistence type="predicted"/>
<dbReference type="Gene3D" id="2.30.110.10">
    <property type="entry name" value="Electron Transport, Fmn-binding Protein, Chain A"/>
    <property type="match status" value="1"/>
</dbReference>
<organism evidence="1 2">
    <name type="scientific">Mycolicibacterium iranicum</name>
    <name type="common">Mycobacterium iranicum</name>
    <dbReference type="NCBI Taxonomy" id="912594"/>
    <lineage>
        <taxon>Bacteria</taxon>
        <taxon>Bacillati</taxon>
        <taxon>Actinomycetota</taxon>
        <taxon>Actinomycetes</taxon>
        <taxon>Mycobacteriales</taxon>
        <taxon>Mycobacteriaceae</taxon>
        <taxon>Mycolicibacterium</taxon>
    </lineage>
</organism>
<dbReference type="Pfam" id="PF04075">
    <property type="entry name" value="F420H2_quin_red"/>
    <property type="match status" value="1"/>
</dbReference>
<comment type="caution">
    <text evidence="1">The sequence shown here is derived from an EMBL/GenBank/DDBJ whole genome shotgun (WGS) entry which is preliminary data.</text>
</comment>
<sequence length="164" mass="17803">MGESAGLAVTPVASTILDRALHTRAVARAPIRLYRAGLGFVFGSRMLMLEHVGRVSGARRYVVLEVIGHPARGVYLVPSGFGESAQWFRNVMAHPKVRVSVAGRRNVPATARRLSAFEADDTLRGYIDRHPRAWAALRGVVADALEGQLDPPGTTLPIVELRLT</sequence>
<dbReference type="InterPro" id="IPR004378">
    <property type="entry name" value="F420H2_quin_Rdtase"/>
</dbReference>
<name>A0A1X1WTH1_MYCIR</name>
<dbReference type="AlphaFoldDB" id="A0A1X1WTH1"/>
<dbReference type="RefSeq" id="WP_085173835.1">
    <property type="nucleotide sequence ID" value="NZ_LQPC01000026.1"/>
</dbReference>